<reference evidence="3" key="1">
    <citation type="journal article" date="2019" name="Int. J. Syst. Evol. Microbiol.">
        <title>The Global Catalogue of Microorganisms (GCM) 10K type strain sequencing project: providing services to taxonomists for standard genome sequencing and annotation.</title>
        <authorList>
            <consortium name="The Broad Institute Genomics Platform"/>
            <consortium name="The Broad Institute Genome Sequencing Center for Infectious Disease"/>
            <person name="Wu L."/>
            <person name="Ma J."/>
        </authorList>
    </citation>
    <scope>NUCLEOTIDE SEQUENCE [LARGE SCALE GENOMIC DNA]</scope>
    <source>
        <strain evidence="3">ZS-22-S1</strain>
    </source>
</reference>
<organism evidence="2 3">
    <name type="scientific">Actinophytocola glycyrrhizae</name>
    <dbReference type="NCBI Taxonomy" id="2044873"/>
    <lineage>
        <taxon>Bacteria</taxon>
        <taxon>Bacillati</taxon>
        <taxon>Actinomycetota</taxon>
        <taxon>Actinomycetes</taxon>
        <taxon>Pseudonocardiales</taxon>
        <taxon>Pseudonocardiaceae</taxon>
    </lineage>
</organism>
<evidence type="ECO:0000313" key="2">
    <source>
        <dbReference type="EMBL" id="MFC4856528.1"/>
    </source>
</evidence>
<comment type="caution">
    <text evidence="2">The sequence shown here is derived from an EMBL/GenBank/DDBJ whole genome shotgun (WGS) entry which is preliminary data.</text>
</comment>
<feature type="domain" description="HTH cro/C1-type" evidence="1">
    <location>
        <begin position="24"/>
        <end position="79"/>
    </location>
</feature>
<name>A0ABV9S6M6_9PSEU</name>
<accession>A0ABV9S6M6</accession>
<dbReference type="RefSeq" id="WP_378058493.1">
    <property type="nucleotide sequence ID" value="NZ_JBHSIS010000010.1"/>
</dbReference>
<protein>
    <submittedName>
        <fullName evidence="2">Helix-turn-helix domain-containing protein</fullName>
    </submittedName>
</protein>
<keyword evidence="3" id="KW-1185">Reference proteome</keyword>
<dbReference type="Gene3D" id="1.10.260.40">
    <property type="entry name" value="lambda repressor-like DNA-binding domains"/>
    <property type="match status" value="1"/>
</dbReference>
<dbReference type="SMART" id="SM00530">
    <property type="entry name" value="HTH_XRE"/>
    <property type="match status" value="1"/>
</dbReference>
<dbReference type="CDD" id="cd00093">
    <property type="entry name" value="HTH_XRE"/>
    <property type="match status" value="1"/>
</dbReference>
<dbReference type="Proteomes" id="UP001595859">
    <property type="component" value="Unassembled WGS sequence"/>
</dbReference>
<evidence type="ECO:0000259" key="1">
    <source>
        <dbReference type="PROSITE" id="PS50943"/>
    </source>
</evidence>
<proteinExistence type="predicted"/>
<dbReference type="EMBL" id="JBHSIS010000010">
    <property type="protein sequence ID" value="MFC4856528.1"/>
    <property type="molecule type" value="Genomic_DNA"/>
</dbReference>
<evidence type="ECO:0000313" key="3">
    <source>
        <dbReference type="Proteomes" id="UP001595859"/>
    </source>
</evidence>
<sequence length="424" mass="46836">MIKVVTSADDHDELLRRRHVADVVLYWMRRRGLTRQIFADRLGKSVSWVDKIKNGDRQLDRLSVLRQIAHVLDIPLQVLIDPDEADRRRRCPDEGDIAAIRSVLRRYDAITNVFRPNGDVLPEPNLSQLERSVRYGWMAFQVSNYQAIGQLLPDLIRQAQAAVWQLGGDDRRSAQAWLAWTYQLTAATAFKLGDAQLGWVAADRGIQLAEQTENLTLIGSAARWVAHALIDTYRGSDAVTMVRAAADRLAPHLRQADTAFMSAYGMLMLKGSIAAAQLHQAADVRDLQSEALAVANKLGTGSNVLWSSFGTTNVRVHEVSALADMQSGGRVTEAATSISQVELMSLPKERRASHLLDVARGYLQAGKRDEAASRLLDADQCAPDEVRCRQMTRRLIDDLVSSCPRGTRPSAALVSVARAVGVTV</sequence>
<dbReference type="InterPro" id="IPR010982">
    <property type="entry name" value="Lambda_DNA-bd_dom_sf"/>
</dbReference>
<dbReference type="SUPFAM" id="SSF47413">
    <property type="entry name" value="lambda repressor-like DNA-binding domains"/>
    <property type="match status" value="1"/>
</dbReference>
<dbReference type="PROSITE" id="PS50943">
    <property type="entry name" value="HTH_CROC1"/>
    <property type="match status" value="1"/>
</dbReference>
<gene>
    <name evidence="2" type="ORF">ACFPCV_23735</name>
</gene>
<dbReference type="InterPro" id="IPR001387">
    <property type="entry name" value="Cro/C1-type_HTH"/>
</dbReference>